<keyword evidence="3" id="KW-0378">Hydrolase</keyword>
<evidence type="ECO:0000259" key="2">
    <source>
        <dbReference type="SMART" id="SM00849"/>
    </source>
</evidence>
<evidence type="ECO:0000256" key="1">
    <source>
        <dbReference type="SAM" id="MobiDB-lite"/>
    </source>
</evidence>
<dbReference type="EMBL" id="SXFB01000004">
    <property type="protein sequence ID" value="NFV25935.1"/>
    <property type="molecule type" value="Genomic_DNA"/>
</dbReference>
<dbReference type="SUPFAM" id="SSF69360">
    <property type="entry name" value="Cell wall binding repeat"/>
    <property type="match status" value="1"/>
</dbReference>
<dbReference type="Pfam" id="PF01473">
    <property type="entry name" value="Choline_bind_1"/>
    <property type="match status" value="4"/>
</dbReference>
<feature type="domain" description="Metallo-beta-lactamase" evidence="2">
    <location>
        <begin position="434"/>
        <end position="646"/>
    </location>
</feature>
<dbReference type="Gene3D" id="3.60.15.10">
    <property type="entry name" value="Ribonuclease Z/Hydroxyacylglutathione hydrolase-like"/>
    <property type="match status" value="1"/>
</dbReference>
<protein>
    <submittedName>
        <fullName evidence="3">MBL fold metallo-hydrolase</fullName>
    </submittedName>
</protein>
<dbReference type="InterPro" id="IPR036866">
    <property type="entry name" value="RibonucZ/Hydroxyglut_hydro"/>
</dbReference>
<dbReference type="InterPro" id="IPR001279">
    <property type="entry name" value="Metallo-B-lactamas"/>
</dbReference>
<proteinExistence type="predicted"/>
<name>A0A6B4JGZ6_CLOBO</name>
<dbReference type="SMART" id="SM00849">
    <property type="entry name" value="Lactamase_B"/>
    <property type="match status" value="1"/>
</dbReference>
<feature type="region of interest" description="Disordered" evidence="1">
    <location>
        <begin position="43"/>
        <end position="113"/>
    </location>
</feature>
<dbReference type="GO" id="GO:0016787">
    <property type="term" value="F:hydrolase activity"/>
    <property type="evidence" value="ECO:0007669"/>
    <property type="project" value="UniProtKB-KW"/>
</dbReference>
<gene>
    <name evidence="3" type="ORF">FDG31_07060</name>
</gene>
<dbReference type="InterPro" id="IPR018337">
    <property type="entry name" value="Cell_wall/Cho-bd_repeat"/>
</dbReference>
<feature type="compositionally biased region" description="Basic and acidic residues" evidence="1">
    <location>
        <begin position="171"/>
        <end position="233"/>
    </location>
</feature>
<dbReference type="PANTHER" id="PTHR30619">
    <property type="entry name" value="DNA INTERNALIZATION/COMPETENCE PROTEIN COMEC/REC2"/>
    <property type="match status" value="1"/>
</dbReference>
<dbReference type="RefSeq" id="WP_003374757.1">
    <property type="nucleotide sequence ID" value="NZ_JACBBA010000001.1"/>
</dbReference>
<dbReference type="SUPFAM" id="SSF56281">
    <property type="entry name" value="Metallo-hydrolase/oxidoreductase"/>
    <property type="match status" value="1"/>
</dbReference>
<dbReference type="PROSITE" id="PS51170">
    <property type="entry name" value="CW"/>
    <property type="match status" value="2"/>
</dbReference>
<comment type="caution">
    <text evidence="3">The sequence shown here is derived from an EMBL/GenBank/DDBJ whole genome shotgun (WGS) entry which is preliminary data.</text>
</comment>
<dbReference type="Gene3D" id="2.10.270.20">
    <property type="match status" value="1"/>
</dbReference>
<evidence type="ECO:0000313" key="3">
    <source>
        <dbReference type="EMBL" id="NFV25935.1"/>
    </source>
</evidence>
<dbReference type="PANTHER" id="PTHR30619:SF1">
    <property type="entry name" value="RECOMBINATION PROTEIN 2"/>
    <property type="match status" value="1"/>
</dbReference>
<dbReference type="Gene3D" id="2.10.270.10">
    <property type="entry name" value="Cholin Binding"/>
    <property type="match status" value="2"/>
</dbReference>
<reference evidence="3 4" key="1">
    <citation type="submission" date="2019-04" db="EMBL/GenBank/DDBJ databases">
        <title>Genome sequencing of Clostridium botulinum Groups I-IV and Clostridium butyricum.</title>
        <authorList>
            <person name="Brunt J."/>
            <person name="Van Vliet A.H.M."/>
            <person name="Stringer S.C."/>
            <person name="Carter A.T."/>
            <person name="Peck M.W."/>
        </authorList>
    </citation>
    <scope>NUCLEOTIDE SEQUENCE [LARGE SCALE GENOMIC DNA]</scope>
    <source>
        <strain evidence="3 4">BL81</strain>
    </source>
</reference>
<dbReference type="InterPro" id="IPR035681">
    <property type="entry name" value="ComA-like_MBL"/>
</dbReference>
<feature type="region of interest" description="Disordered" evidence="1">
    <location>
        <begin position="145"/>
        <end position="250"/>
    </location>
</feature>
<organism evidence="3 4">
    <name type="scientific">Clostridium botulinum</name>
    <dbReference type="NCBI Taxonomy" id="1491"/>
    <lineage>
        <taxon>Bacteria</taxon>
        <taxon>Bacillati</taxon>
        <taxon>Bacillota</taxon>
        <taxon>Clostridia</taxon>
        <taxon>Eubacteriales</taxon>
        <taxon>Clostridiaceae</taxon>
        <taxon>Clostridium</taxon>
    </lineage>
</organism>
<sequence length="712" mass="82072">MQEIFEGGIVIFNLQKKVIVLIMATTFISGIFPNVNAYAATSDLSKSQKNSSLENKSSKVKEKENNTEENKSEEKDSQKNNFKKDKLSESDSKKQDLKEDADEVLDEEKTPEPGWHVINGKRFYFTEDGMLEKKGWFEIEEYIYRGTESSPKVYEPILKKKEQTNSKVNKNKKDKDKDKDKEKEKDKTDLKSEDKIEDKESKKNNTIIKDSEKIEEDKQEKDENNALENNKENDDIDSNSTSSKVDEYEVVDPSKDPNYVLHKNTYYFNDDHSVAIGWKDFSDKWYNFNEYGAMRTDWNYIDYKWYYLDEHGEMQRGWLEVGPNKYYLYSTGEMASGKMNIDDKWYYFNGSGILQTGFYTKDGKQCYSNKNGEMLSNEWIENNDKKYYVKANGELAIGNIIIDGEGESFTDSGLYKGGGKIDEYLYVEYLDVGNADCIFIKLPNGETALIDTGLNTKDSENKVIDFLENQNMKEDKDDKKIINHVIITHPHSDHIGGLYKILKNFNVEKIYMPERSYLEDCLDLEESGSESGDIKIMKEDYRVFKKTMDLIEDLDIEVINAVKGQDIDEDGILKFVNRDVYYAKPLDERVSANYWEINNQSAVVYLNYNDLGALFTGDIEWLAEKDIIESDLLAHSKVDVLKVPHHGINTSSSYAFVNYVGADIGIIPRETNQIMKNGAYTNLITGRVTLFETGLKDGVSLYATKDGWNVQY</sequence>
<feature type="compositionally biased region" description="Basic and acidic residues" evidence="1">
    <location>
        <begin position="56"/>
        <end position="98"/>
    </location>
</feature>
<dbReference type="Pfam" id="PF00753">
    <property type="entry name" value="Lactamase_B"/>
    <property type="match status" value="1"/>
</dbReference>
<dbReference type="CDD" id="cd07731">
    <property type="entry name" value="ComA-like_MBL-fold"/>
    <property type="match status" value="1"/>
</dbReference>
<accession>A0A6B4JGZ6</accession>
<feature type="compositionally biased region" description="Low complexity" evidence="1">
    <location>
        <begin position="45"/>
        <end position="55"/>
    </location>
</feature>
<dbReference type="AlphaFoldDB" id="A0A6B4JGZ6"/>
<dbReference type="Proteomes" id="UP000486903">
    <property type="component" value="Unassembled WGS sequence"/>
</dbReference>
<evidence type="ECO:0000313" key="4">
    <source>
        <dbReference type="Proteomes" id="UP000486903"/>
    </source>
</evidence>
<dbReference type="InterPro" id="IPR052159">
    <property type="entry name" value="Competence_DNA_uptake"/>
</dbReference>